<name>F0ST18_RUBBR</name>
<dbReference type="PROSITE" id="PS51257">
    <property type="entry name" value="PROKAR_LIPOPROTEIN"/>
    <property type="match status" value="1"/>
</dbReference>
<accession>F0ST18</accession>
<keyword evidence="1" id="KW-0732">Signal</keyword>
<feature type="signal peptide" evidence="1">
    <location>
        <begin position="1"/>
        <end position="21"/>
    </location>
</feature>
<feature type="chain" id="PRO_5003260876" description="Carboxypeptidase regulatory-like domain-containing protein" evidence="1">
    <location>
        <begin position="22"/>
        <end position="144"/>
    </location>
</feature>
<gene>
    <name evidence="2" type="ordered locus">Plabr_0546</name>
</gene>
<dbReference type="Proteomes" id="UP000006860">
    <property type="component" value="Chromosome"/>
</dbReference>
<dbReference type="AlphaFoldDB" id="F0ST18"/>
<dbReference type="HOGENOM" id="CLU_113730_5_2_0"/>
<dbReference type="OrthoDB" id="287681at2"/>
<keyword evidence="3" id="KW-1185">Reference proteome</keyword>
<evidence type="ECO:0000313" key="3">
    <source>
        <dbReference type="Proteomes" id="UP000006860"/>
    </source>
</evidence>
<proteinExistence type="predicted"/>
<dbReference type="EMBL" id="CP002546">
    <property type="protein sequence ID" value="ADY58173.1"/>
    <property type="molecule type" value="Genomic_DNA"/>
</dbReference>
<protein>
    <recommendedName>
        <fullName evidence="4">Carboxypeptidase regulatory-like domain-containing protein</fullName>
    </recommendedName>
</protein>
<dbReference type="RefSeq" id="WP_013626916.1">
    <property type="nucleotide sequence ID" value="NC_015174.1"/>
</dbReference>
<sequence length="144" mass="15132">MTRLSRLCCLALFGSASLLLAGCGGAPDDRPELADVTGVVTLDGEPVDGASVAFSPKSGMRGASAQTNELGEFELSYASTMGCPLGEHTVEISTRREIQDEYGGVAGMEPETIPPQYRGNNTTLTAEVTADGENHFVFDLTSKK</sequence>
<organism evidence="2 3">
    <name type="scientific">Rubinisphaera brasiliensis (strain ATCC 49424 / DSM 5305 / JCM 21570 / IAM 15109 / NBRC 103401 / IFAM 1448)</name>
    <name type="common">Planctomyces brasiliensis</name>
    <dbReference type="NCBI Taxonomy" id="756272"/>
    <lineage>
        <taxon>Bacteria</taxon>
        <taxon>Pseudomonadati</taxon>
        <taxon>Planctomycetota</taxon>
        <taxon>Planctomycetia</taxon>
        <taxon>Planctomycetales</taxon>
        <taxon>Planctomycetaceae</taxon>
        <taxon>Rubinisphaera</taxon>
    </lineage>
</organism>
<reference evidence="3" key="1">
    <citation type="submission" date="2011-02" db="EMBL/GenBank/DDBJ databases">
        <title>The complete genome of Planctomyces brasiliensis DSM 5305.</title>
        <authorList>
            <person name="Lucas S."/>
            <person name="Copeland A."/>
            <person name="Lapidus A."/>
            <person name="Bruce D."/>
            <person name="Goodwin L."/>
            <person name="Pitluck S."/>
            <person name="Kyrpides N."/>
            <person name="Mavromatis K."/>
            <person name="Pagani I."/>
            <person name="Ivanova N."/>
            <person name="Ovchinnikova G."/>
            <person name="Lu M."/>
            <person name="Detter J.C."/>
            <person name="Han C."/>
            <person name="Land M."/>
            <person name="Hauser L."/>
            <person name="Markowitz V."/>
            <person name="Cheng J.-F."/>
            <person name="Hugenholtz P."/>
            <person name="Woyke T."/>
            <person name="Wu D."/>
            <person name="Tindall B."/>
            <person name="Pomrenke H.G."/>
            <person name="Brambilla E."/>
            <person name="Klenk H.-P."/>
            <person name="Eisen J.A."/>
        </authorList>
    </citation>
    <scope>NUCLEOTIDE SEQUENCE [LARGE SCALE GENOMIC DNA]</scope>
    <source>
        <strain evidence="3">ATCC 49424 / DSM 5305 / JCM 21570 / NBRC 103401 / IFAM 1448</strain>
    </source>
</reference>
<evidence type="ECO:0008006" key="4">
    <source>
        <dbReference type="Google" id="ProtNLM"/>
    </source>
</evidence>
<dbReference type="KEGG" id="pbs:Plabr_0546"/>
<evidence type="ECO:0000256" key="1">
    <source>
        <dbReference type="SAM" id="SignalP"/>
    </source>
</evidence>
<evidence type="ECO:0000313" key="2">
    <source>
        <dbReference type="EMBL" id="ADY58173.1"/>
    </source>
</evidence>